<sequence length="119" mass="12916">MPAWVRHGLYSADAAFSFSITRSPAVQFDSGLRCAFLGGCPSHFLLLGPDGGMRGSRQLLRFRGGGQHWSASYLAAGKQLHGSHRDAGVALGGCLAAVRRYTSSWQKMWVCPNALYLEE</sequence>
<dbReference type="AlphaFoldDB" id="A0AAV7NN36"/>
<evidence type="ECO:0000313" key="1">
    <source>
        <dbReference type="EMBL" id="KAJ1117456.1"/>
    </source>
</evidence>
<accession>A0AAV7NN36</accession>
<organism evidence="1 2">
    <name type="scientific">Pleurodeles waltl</name>
    <name type="common">Iberian ribbed newt</name>
    <dbReference type="NCBI Taxonomy" id="8319"/>
    <lineage>
        <taxon>Eukaryota</taxon>
        <taxon>Metazoa</taxon>
        <taxon>Chordata</taxon>
        <taxon>Craniata</taxon>
        <taxon>Vertebrata</taxon>
        <taxon>Euteleostomi</taxon>
        <taxon>Amphibia</taxon>
        <taxon>Batrachia</taxon>
        <taxon>Caudata</taxon>
        <taxon>Salamandroidea</taxon>
        <taxon>Salamandridae</taxon>
        <taxon>Pleurodelinae</taxon>
        <taxon>Pleurodeles</taxon>
    </lineage>
</organism>
<evidence type="ECO:0000313" key="2">
    <source>
        <dbReference type="Proteomes" id="UP001066276"/>
    </source>
</evidence>
<name>A0AAV7NN36_PLEWA</name>
<comment type="caution">
    <text evidence="1">The sequence shown here is derived from an EMBL/GenBank/DDBJ whole genome shotgun (WGS) entry which is preliminary data.</text>
</comment>
<gene>
    <name evidence="1" type="ORF">NDU88_005656</name>
</gene>
<reference evidence="1" key="1">
    <citation type="journal article" date="2022" name="bioRxiv">
        <title>Sequencing and chromosome-scale assembly of the giantPleurodeles waltlgenome.</title>
        <authorList>
            <person name="Brown T."/>
            <person name="Elewa A."/>
            <person name="Iarovenko S."/>
            <person name="Subramanian E."/>
            <person name="Araus A.J."/>
            <person name="Petzold A."/>
            <person name="Susuki M."/>
            <person name="Suzuki K.-i.T."/>
            <person name="Hayashi T."/>
            <person name="Toyoda A."/>
            <person name="Oliveira C."/>
            <person name="Osipova E."/>
            <person name="Leigh N.D."/>
            <person name="Simon A."/>
            <person name="Yun M.H."/>
        </authorList>
    </citation>
    <scope>NUCLEOTIDE SEQUENCE</scope>
    <source>
        <strain evidence="1">20211129_DDA</strain>
        <tissue evidence="1">Liver</tissue>
    </source>
</reference>
<keyword evidence="2" id="KW-1185">Reference proteome</keyword>
<dbReference type="Proteomes" id="UP001066276">
    <property type="component" value="Chromosome 8"/>
</dbReference>
<protein>
    <submittedName>
        <fullName evidence="1">Uncharacterized protein</fullName>
    </submittedName>
</protein>
<proteinExistence type="predicted"/>
<dbReference type="EMBL" id="JANPWB010000012">
    <property type="protein sequence ID" value="KAJ1117456.1"/>
    <property type="molecule type" value="Genomic_DNA"/>
</dbReference>